<name>A0A367ZRV6_9BACT</name>
<feature type="region of interest" description="Disordered" evidence="7">
    <location>
        <begin position="1"/>
        <end position="33"/>
    </location>
</feature>
<dbReference type="PIRSF" id="PIRSF037420">
    <property type="entry name" value="PQQ_syn_pqqE"/>
    <property type="match status" value="1"/>
</dbReference>
<evidence type="ECO:0000256" key="2">
    <source>
        <dbReference type="ARBA" id="ARBA00022485"/>
    </source>
</evidence>
<keyword evidence="5" id="KW-0408">Iron</keyword>
<evidence type="ECO:0000256" key="5">
    <source>
        <dbReference type="ARBA" id="ARBA00023004"/>
    </source>
</evidence>
<dbReference type="InterPro" id="IPR058240">
    <property type="entry name" value="rSAM_sf"/>
</dbReference>
<dbReference type="SFLD" id="SFLDG01067">
    <property type="entry name" value="SPASM/twitch_domain_containing"/>
    <property type="match status" value="1"/>
</dbReference>
<dbReference type="InterPro" id="IPR006638">
    <property type="entry name" value="Elp3/MiaA/NifB-like_rSAM"/>
</dbReference>
<evidence type="ECO:0000256" key="4">
    <source>
        <dbReference type="ARBA" id="ARBA00022723"/>
    </source>
</evidence>
<dbReference type="SMART" id="SM00729">
    <property type="entry name" value="Elp3"/>
    <property type="match status" value="1"/>
</dbReference>
<dbReference type="InterPro" id="IPR023885">
    <property type="entry name" value="4Fe4S-binding_SPASM_dom"/>
</dbReference>
<evidence type="ECO:0000313" key="9">
    <source>
        <dbReference type="EMBL" id="RCK80853.1"/>
    </source>
</evidence>
<dbReference type="AlphaFoldDB" id="A0A367ZRV6"/>
<dbReference type="GO" id="GO:0003824">
    <property type="term" value="F:catalytic activity"/>
    <property type="evidence" value="ECO:0007669"/>
    <property type="project" value="InterPro"/>
</dbReference>
<keyword evidence="3" id="KW-0949">S-adenosyl-L-methionine</keyword>
<feature type="compositionally biased region" description="Gly residues" evidence="7">
    <location>
        <begin position="1"/>
        <end position="15"/>
    </location>
</feature>
<dbReference type="SFLD" id="SFLDG01386">
    <property type="entry name" value="main_SPASM_domain-containing"/>
    <property type="match status" value="1"/>
</dbReference>
<dbReference type="CDD" id="cd21123">
    <property type="entry name" value="SPASM_MftC-like"/>
    <property type="match status" value="1"/>
</dbReference>
<dbReference type="EMBL" id="QOQW01000004">
    <property type="protein sequence ID" value="RCK80853.1"/>
    <property type="molecule type" value="Genomic_DNA"/>
</dbReference>
<dbReference type="Gene3D" id="3.20.20.70">
    <property type="entry name" value="Aldolase class I"/>
    <property type="match status" value="1"/>
</dbReference>
<dbReference type="GO" id="GO:0046872">
    <property type="term" value="F:metal ion binding"/>
    <property type="evidence" value="ECO:0007669"/>
    <property type="project" value="UniProtKB-KW"/>
</dbReference>
<dbReference type="InterPro" id="IPR013785">
    <property type="entry name" value="Aldolase_TIM"/>
</dbReference>
<keyword evidence="2" id="KW-0004">4Fe-4S</keyword>
<evidence type="ECO:0000259" key="8">
    <source>
        <dbReference type="PROSITE" id="PS51918"/>
    </source>
</evidence>
<comment type="caution">
    <text evidence="9">The sequence shown here is derived from an EMBL/GenBank/DDBJ whole genome shotgun (WGS) entry which is preliminary data.</text>
</comment>
<dbReference type="GO" id="GO:0051539">
    <property type="term" value="F:4 iron, 4 sulfur cluster binding"/>
    <property type="evidence" value="ECO:0007669"/>
    <property type="project" value="UniProtKB-KW"/>
</dbReference>
<dbReference type="Pfam" id="PF04055">
    <property type="entry name" value="Radical_SAM"/>
    <property type="match status" value="1"/>
</dbReference>
<dbReference type="CDD" id="cd01335">
    <property type="entry name" value="Radical_SAM"/>
    <property type="match status" value="1"/>
</dbReference>
<proteinExistence type="predicted"/>
<protein>
    <submittedName>
        <fullName evidence="9">Radical SAM domain heme biosynthesis protein</fullName>
    </submittedName>
</protein>
<comment type="cofactor">
    <cofactor evidence="1">
        <name>[4Fe-4S] cluster</name>
        <dbReference type="ChEBI" id="CHEBI:49883"/>
    </cofactor>
</comment>
<keyword evidence="4" id="KW-0479">Metal-binding</keyword>
<evidence type="ECO:0000256" key="3">
    <source>
        <dbReference type="ARBA" id="ARBA00022691"/>
    </source>
</evidence>
<evidence type="ECO:0000256" key="6">
    <source>
        <dbReference type="ARBA" id="ARBA00023014"/>
    </source>
</evidence>
<dbReference type="InterPro" id="IPR050377">
    <property type="entry name" value="Radical_SAM_PqqE_MftC-like"/>
</dbReference>
<dbReference type="SUPFAM" id="SSF102114">
    <property type="entry name" value="Radical SAM enzymes"/>
    <property type="match status" value="1"/>
</dbReference>
<feature type="domain" description="Radical SAM core" evidence="8">
    <location>
        <begin position="33"/>
        <end position="254"/>
    </location>
</feature>
<reference evidence="9 10" key="1">
    <citation type="submission" date="2018-05" db="EMBL/GenBank/DDBJ databases">
        <title>A metagenomic window into the 2 km-deep terrestrial subsurface aquifer revealed taxonomically and functionally diverse microbial community comprising novel uncultured bacterial lineages.</title>
        <authorList>
            <person name="Kadnikov V.V."/>
            <person name="Mardanov A.V."/>
            <person name="Beletsky A.V."/>
            <person name="Banks D."/>
            <person name="Pimenov N.V."/>
            <person name="Frank Y.A."/>
            <person name="Karnachuk O.V."/>
            <person name="Ravin N.V."/>
        </authorList>
    </citation>
    <scope>NUCLEOTIDE SEQUENCE [LARGE SCALE GENOMIC DNA]</scope>
    <source>
        <strain evidence="9">BY5</strain>
    </source>
</reference>
<evidence type="ECO:0000256" key="1">
    <source>
        <dbReference type="ARBA" id="ARBA00001966"/>
    </source>
</evidence>
<organism evidence="9 10">
    <name type="scientific">Candidatus Ozemobacter sibiricus</name>
    <dbReference type="NCBI Taxonomy" id="2268124"/>
    <lineage>
        <taxon>Bacteria</taxon>
        <taxon>Candidatus Ozemobacteria</taxon>
        <taxon>Candidatus Ozemobacterales</taxon>
        <taxon>Candidatus Ozemobacteraceae</taxon>
        <taxon>Candidatus Ozemobacter</taxon>
    </lineage>
</organism>
<accession>A0A367ZRV6</accession>
<dbReference type="NCBIfam" id="TIGR04085">
    <property type="entry name" value="rSAM_more_4Fe4S"/>
    <property type="match status" value="1"/>
</dbReference>
<dbReference type="InterPro" id="IPR007197">
    <property type="entry name" value="rSAM"/>
</dbReference>
<dbReference type="PANTHER" id="PTHR11228">
    <property type="entry name" value="RADICAL SAM DOMAIN PROTEIN"/>
    <property type="match status" value="1"/>
</dbReference>
<dbReference type="Pfam" id="PF13186">
    <property type="entry name" value="SPASM"/>
    <property type="match status" value="1"/>
</dbReference>
<evidence type="ECO:0000256" key="7">
    <source>
        <dbReference type="SAM" id="MobiDB-lite"/>
    </source>
</evidence>
<gene>
    <name evidence="9" type="ORF">OZSIB_2741</name>
</gene>
<dbReference type="PANTHER" id="PTHR11228:SF34">
    <property type="entry name" value="TUNGSTEN-CONTAINING ALDEHYDE FERREDOXIN OXIDOREDUCTASE COFACTOR MODIFYING PROTEIN"/>
    <property type="match status" value="1"/>
</dbReference>
<evidence type="ECO:0000313" key="10">
    <source>
        <dbReference type="Proteomes" id="UP000252355"/>
    </source>
</evidence>
<keyword evidence="6" id="KW-0411">Iron-sulfur</keyword>
<sequence length="375" mass="40105">MNRQGQGSGHPGGVTPGHPGEHPGRDGGGLLPDGGRRLQLLAWETTQACTLACPHCRADACLERPAGELTTDEGRRLLREAARVGPGIIILSGGEPLLRDDLEDLAAAGTAAGHTVVVATNDGRLLTRERIASLREAGVRRYSFSVHFPDEEGQDAFTGRPGTLQATREAFARLRAAGIGFQINTTVMRGNAERLEEIRRLALDLGAAAWHLFFVVPTGRAAAPPRSAPLTDSEIEKVLRWAAGIEATAGLPMKITCAPHYARIKAEMGLKNTQRGRGCMAGDGFAFVSSRGEVKPCGYFDLSVGNVRQTPFDVIYREAPVFRDLRQPDRLEGACGACAYRKVCGGCRARALAVSGRYLGDDPHCPRAHASRSAP</sequence>
<dbReference type="InterPro" id="IPR017200">
    <property type="entry name" value="PqqE-like"/>
</dbReference>
<dbReference type="Proteomes" id="UP000252355">
    <property type="component" value="Unassembled WGS sequence"/>
</dbReference>
<dbReference type="PROSITE" id="PS51918">
    <property type="entry name" value="RADICAL_SAM"/>
    <property type="match status" value="1"/>
</dbReference>
<dbReference type="SFLD" id="SFLDS00029">
    <property type="entry name" value="Radical_SAM"/>
    <property type="match status" value="1"/>
</dbReference>